<organism evidence="13 14">
    <name type="scientific">Deinandra increscens subsp. villosa</name>
    <dbReference type="NCBI Taxonomy" id="3103831"/>
    <lineage>
        <taxon>Eukaryota</taxon>
        <taxon>Viridiplantae</taxon>
        <taxon>Streptophyta</taxon>
        <taxon>Embryophyta</taxon>
        <taxon>Tracheophyta</taxon>
        <taxon>Spermatophyta</taxon>
        <taxon>Magnoliopsida</taxon>
        <taxon>eudicotyledons</taxon>
        <taxon>Gunneridae</taxon>
        <taxon>Pentapetalae</taxon>
        <taxon>asterids</taxon>
        <taxon>campanulids</taxon>
        <taxon>Asterales</taxon>
        <taxon>Asteraceae</taxon>
        <taxon>Asteroideae</taxon>
        <taxon>Heliantheae alliance</taxon>
        <taxon>Madieae</taxon>
        <taxon>Madiinae</taxon>
        <taxon>Deinandra</taxon>
    </lineage>
</organism>
<feature type="domain" description="CCT" evidence="12">
    <location>
        <begin position="327"/>
        <end position="369"/>
    </location>
</feature>
<name>A0AAP0D4L6_9ASTR</name>
<dbReference type="PROSITE" id="PS51017">
    <property type="entry name" value="CCT"/>
    <property type="match status" value="1"/>
</dbReference>
<keyword evidence="5 8" id="KW-0863">Zinc-finger</keyword>
<evidence type="ECO:0008006" key="15">
    <source>
        <dbReference type="Google" id="ProtNLM"/>
    </source>
</evidence>
<dbReference type="AlphaFoldDB" id="A0AAP0D4L6"/>
<keyword evidence="14" id="KW-1185">Reference proteome</keyword>
<evidence type="ECO:0000256" key="2">
    <source>
        <dbReference type="ARBA" id="ARBA00010024"/>
    </source>
</evidence>
<evidence type="ECO:0000259" key="11">
    <source>
        <dbReference type="PROSITE" id="PS50119"/>
    </source>
</evidence>
<dbReference type="EMBL" id="JBCNJP010000014">
    <property type="protein sequence ID" value="KAK9067671.1"/>
    <property type="molecule type" value="Genomic_DNA"/>
</dbReference>
<dbReference type="CDD" id="cd19821">
    <property type="entry name" value="Bbox1_BBX-like"/>
    <property type="match status" value="2"/>
</dbReference>
<keyword evidence="6" id="KW-0862">Zinc</keyword>
<evidence type="ECO:0000256" key="3">
    <source>
        <dbReference type="ARBA" id="ARBA00022723"/>
    </source>
</evidence>
<dbReference type="GO" id="GO:0006355">
    <property type="term" value="P:regulation of DNA-templated transcription"/>
    <property type="evidence" value="ECO:0007669"/>
    <property type="project" value="UniProtKB-ARBA"/>
</dbReference>
<evidence type="ECO:0000256" key="9">
    <source>
        <dbReference type="PROSITE-ProRule" id="PRU00357"/>
    </source>
</evidence>
<comment type="caution">
    <text evidence="13">The sequence shown here is derived from an EMBL/GenBank/DDBJ whole genome shotgun (WGS) entry which is preliminary data.</text>
</comment>
<keyword evidence="3" id="KW-0479">Metal-binding</keyword>
<evidence type="ECO:0000259" key="12">
    <source>
        <dbReference type="PROSITE" id="PS51017"/>
    </source>
</evidence>
<dbReference type="InterPro" id="IPR049808">
    <property type="entry name" value="CONSTANS-like_Bbox1"/>
</dbReference>
<comment type="similarity">
    <text evidence="2">Belongs to the CONSTANS family.</text>
</comment>
<dbReference type="PANTHER" id="PTHR31717:SF58">
    <property type="entry name" value="ZINC FINGER PROTEIN CONSTANS-LIKE 13"/>
    <property type="match status" value="1"/>
</dbReference>
<evidence type="ECO:0000256" key="1">
    <source>
        <dbReference type="ARBA" id="ARBA00004123"/>
    </source>
</evidence>
<dbReference type="Proteomes" id="UP001408789">
    <property type="component" value="Unassembled WGS sequence"/>
</dbReference>
<dbReference type="Pfam" id="PF00643">
    <property type="entry name" value="zf-B_box"/>
    <property type="match status" value="1"/>
</dbReference>
<feature type="region of interest" description="Disordered" evidence="10">
    <location>
        <begin position="81"/>
        <end position="102"/>
    </location>
</feature>
<dbReference type="GO" id="GO:0005634">
    <property type="term" value="C:nucleus"/>
    <property type="evidence" value="ECO:0007669"/>
    <property type="project" value="UniProtKB-SubCell"/>
</dbReference>
<dbReference type="PROSITE" id="PS50119">
    <property type="entry name" value="ZF_BBOX"/>
    <property type="match status" value="2"/>
</dbReference>
<dbReference type="PANTHER" id="PTHR31717">
    <property type="entry name" value="ZINC FINGER PROTEIN CONSTANS-LIKE 10"/>
    <property type="match status" value="1"/>
</dbReference>
<gene>
    <name evidence="13" type="ORF">SSX86_011782</name>
</gene>
<proteinExistence type="inferred from homology"/>
<dbReference type="Pfam" id="PF06203">
    <property type="entry name" value="CCT"/>
    <property type="match status" value="1"/>
</dbReference>
<evidence type="ECO:0000313" key="14">
    <source>
        <dbReference type="Proteomes" id="UP001408789"/>
    </source>
</evidence>
<evidence type="ECO:0000256" key="5">
    <source>
        <dbReference type="ARBA" id="ARBA00022771"/>
    </source>
</evidence>
<keyword evidence="4" id="KW-0677">Repeat</keyword>
<evidence type="ECO:0000256" key="6">
    <source>
        <dbReference type="ARBA" id="ARBA00022833"/>
    </source>
</evidence>
<evidence type="ECO:0000256" key="8">
    <source>
        <dbReference type="PROSITE-ProRule" id="PRU00024"/>
    </source>
</evidence>
<feature type="domain" description="B box-type" evidence="11">
    <location>
        <begin position="5"/>
        <end position="52"/>
    </location>
</feature>
<keyword evidence="7 9" id="KW-0539">Nucleus</keyword>
<evidence type="ECO:0000256" key="4">
    <source>
        <dbReference type="ARBA" id="ARBA00022737"/>
    </source>
</evidence>
<feature type="domain" description="B box-type" evidence="11">
    <location>
        <begin position="48"/>
        <end position="100"/>
    </location>
</feature>
<dbReference type="GO" id="GO:0008270">
    <property type="term" value="F:zinc ion binding"/>
    <property type="evidence" value="ECO:0007669"/>
    <property type="project" value="UniProtKB-KW"/>
</dbReference>
<evidence type="ECO:0000256" key="10">
    <source>
        <dbReference type="SAM" id="MobiDB-lite"/>
    </source>
</evidence>
<comment type="subcellular location">
    <subcellularLocation>
        <location evidence="1 9">Nucleus</location>
    </subcellularLocation>
</comment>
<sequence>MTANTPRRLCDFCNQSPAILYCRADTAKLCLSCDREVHSTNALFTKHTRSLLCDACDSSPASIFCSTDAAVHCQNCDWEAHSKSSSDPATATAKHDRRPLEGFTGSPSVTDLLSILGFDDLSKKGLFLIGEGGSGSFGSGDGFPDYLVWDTPSFVSLDDLIVSSGSDHSYQAMGVPPLPKNRNAAFGAYKEELLYQLRELAKSEPNVDGDQEMIKPISEFQPTQNFQLQDRSLGFELKFEENASSAYETDTFQWCPDGCDAGDEEFYSDQLVGHNTDGICMVPDEKLVKVHDSSHVVNTSYENPSQHNIAENIQIFHGVREINTQERETALTRYKEKKKSRRYDKHIRYESRKVRAESRTRIRGRFAKMDR</sequence>
<protein>
    <recommendedName>
        <fullName evidence="15">Zinc finger protein CONSTANS-LIKE 13</fullName>
    </recommendedName>
</protein>
<reference evidence="13 14" key="1">
    <citation type="submission" date="2024-04" db="EMBL/GenBank/DDBJ databases">
        <title>The reference genome of an endangered Asteraceae, Deinandra increscens subsp. villosa, native to the Central Coast of California.</title>
        <authorList>
            <person name="Guilliams M."/>
            <person name="Hasenstab-Lehman K."/>
            <person name="Meyer R."/>
            <person name="Mcevoy S."/>
        </authorList>
    </citation>
    <scope>NUCLEOTIDE SEQUENCE [LARGE SCALE GENOMIC DNA]</scope>
    <source>
        <tissue evidence="13">Leaf</tissue>
    </source>
</reference>
<evidence type="ECO:0000256" key="7">
    <source>
        <dbReference type="ARBA" id="ARBA00023242"/>
    </source>
</evidence>
<dbReference type="InterPro" id="IPR010402">
    <property type="entry name" value="CCT_domain"/>
</dbReference>
<evidence type="ECO:0000313" key="13">
    <source>
        <dbReference type="EMBL" id="KAK9067671.1"/>
    </source>
</evidence>
<dbReference type="InterPro" id="IPR000315">
    <property type="entry name" value="Znf_B-box"/>
</dbReference>
<dbReference type="SMART" id="SM00336">
    <property type="entry name" value="BBOX"/>
    <property type="match status" value="2"/>
</dbReference>
<accession>A0AAP0D4L6</accession>